<name>A0ABT4D301_9CLOT</name>
<evidence type="ECO:0000313" key="2">
    <source>
        <dbReference type="EMBL" id="MCY6485612.1"/>
    </source>
</evidence>
<keyword evidence="3" id="KW-1185">Reference proteome</keyword>
<comment type="caution">
    <text evidence="2">The sequence shown here is derived from an EMBL/GenBank/DDBJ whole genome shotgun (WGS) entry which is preliminary data.</text>
</comment>
<accession>A0ABT4D301</accession>
<dbReference type="RefSeq" id="WP_268042095.1">
    <property type="nucleotide sequence ID" value="NZ_JAPQER010000008.1"/>
</dbReference>
<keyword evidence="1" id="KW-0812">Transmembrane</keyword>
<keyword evidence="1" id="KW-1133">Transmembrane helix</keyword>
<dbReference type="EMBL" id="JAPQER010000008">
    <property type="protein sequence ID" value="MCY6485612.1"/>
    <property type="molecule type" value="Genomic_DNA"/>
</dbReference>
<feature type="transmembrane region" description="Helical" evidence="1">
    <location>
        <begin position="12"/>
        <end position="34"/>
    </location>
</feature>
<keyword evidence="1" id="KW-0472">Membrane</keyword>
<organism evidence="2 3">
    <name type="scientific">Clostridium aestuarii</name>
    <dbReference type="NCBI Taxonomy" id="338193"/>
    <lineage>
        <taxon>Bacteria</taxon>
        <taxon>Bacillati</taxon>
        <taxon>Bacillota</taxon>
        <taxon>Clostridia</taxon>
        <taxon>Eubacteriales</taxon>
        <taxon>Clostridiaceae</taxon>
        <taxon>Clostridium</taxon>
    </lineage>
</organism>
<feature type="transmembrane region" description="Helical" evidence="1">
    <location>
        <begin position="40"/>
        <end position="58"/>
    </location>
</feature>
<dbReference type="Proteomes" id="UP001078443">
    <property type="component" value="Unassembled WGS sequence"/>
</dbReference>
<gene>
    <name evidence="2" type="ORF">OW763_14855</name>
</gene>
<evidence type="ECO:0008006" key="4">
    <source>
        <dbReference type="Google" id="ProtNLM"/>
    </source>
</evidence>
<evidence type="ECO:0000256" key="1">
    <source>
        <dbReference type="SAM" id="Phobius"/>
    </source>
</evidence>
<sequence>MNINKAIRKQRKLFKSFLLSMSFIFFILPIISISTGSLNAFFLIYLTTIQILIVIAVIKRVNKENLKFKYNNKIKIESGILKNRYTILCDKVNIVHTINKEKDLKIIMILSSRFRNKKINKIDSKFLKKYTCMKKYYHNLKCEKHSEKYYYLVINKGGYSKYQLLDMIYRYCVQAYFTEEAIENIKEYRN</sequence>
<reference evidence="2" key="1">
    <citation type="submission" date="2022-12" db="EMBL/GenBank/DDBJ databases">
        <authorList>
            <person name="Wang J."/>
        </authorList>
    </citation>
    <scope>NUCLEOTIDE SEQUENCE</scope>
    <source>
        <strain evidence="2">HY-45-18</strain>
    </source>
</reference>
<evidence type="ECO:0000313" key="3">
    <source>
        <dbReference type="Proteomes" id="UP001078443"/>
    </source>
</evidence>
<protein>
    <recommendedName>
        <fullName evidence="4">Transmembrane protein</fullName>
    </recommendedName>
</protein>
<proteinExistence type="predicted"/>